<reference evidence="2 3" key="1">
    <citation type="submission" date="2017-11" db="EMBL/GenBank/DDBJ databases">
        <title>De novo assembly and phasing of dikaryotic genomes from two isolates of Puccinia coronata f. sp. avenae, the causal agent of oat crown rust.</title>
        <authorList>
            <person name="Miller M.E."/>
            <person name="Zhang Y."/>
            <person name="Omidvar V."/>
            <person name="Sperschneider J."/>
            <person name="Schwessinger B."/>
            <person name="Raley C."/>
            <person name="Palmer J.M."/>
            <person name="Garnica D."/>
            <person name="Upadhyaya N."/>
            <person name="Rathjen J."/>
            <person name="Taylor J.M."/>
            <person name="Park R.F."/>
            <person name="Dodds P.N."/>
            <person name="Hirsch C.D."/>
            <person name="Kianian S.F."/>
            <person name="Figueroa M."/>
        </authorList>
    </citation>
    <scope>NUCLEOTIDE SEQUENCE [LARGE SCALE GENOMIC DNA]</scope>
    <source>
        <strain evidence="2">12SD80</strain>
    </source>
</reference>
<dbReference type="EMBL" id="PGCI01001033">
    <property type="protein sequence ID" value="PLW08998.1"/>
    <property type="molecule type" value="Genomic_DNA"/>
</dbReference>
<name>A0A2N5S6Z2_9BASI</name>
<evidence type="ECO:0000256" key="1">
    <source>
        <dbReference type="SAM" id="Phobius"/>
    </source>
</evidence>
<feature type="non-terminal residue" evidence="2">
    <location>
        <position position="56"/>
    </location>
</feature>
<keyword evidence="1" id="KW-0472">Membrane</keyword>
<proteinExistence type="predicted"/>
<dbReference type="Proteomes" id="UP000235392">
    <property type="component" value="Unassembled WGS sequence"/>
</dbReference>
<keyword evidence="1" id="KW-1133">Transmembrane helix</keyword>
<gene>
    <name evidence="2" type="ORF">PCASD_26156</name>
</gene>
<keyword evidence="1" id="KW-0812">Transmembrane</keyword>
<dbReference type="AlphaFoldDB" id="A0A2N5S6Z2"/>
<evidence type="ECO:0000313" key="3">
    <source>
        <dbReference type="Proteomes" id="UP000235392"/>
    </source>
</evidence>
<evidence type="ECO:0000313" key="2">
    <source>
        <dbReference type="EMBL" id="PLW08998.1"/>
    </source>
</evidence>
<comment type="caution">
    <text evidence="2">The sequence shown here is derived from an EMBL/GenBank/DDBJ whole genome shotgun (WGS) entry which is preliminary data.</text>
</comment>
<feature type="transmembrane region" description="Helical" evidence="1">
    <location>
        <begin position="15"/>
        <end position="34"/>
    </location>
</feature>
<accession>A0A2N5S6Z2</accession>
<organism evidence="2 3">
    <name type="scientific">Puccinia coronata f. sp. avenae</name>
    <dbReference type="NCBI Taxonomy" id="200324"/>
    <lineage>
        <taxon>Eukaryota</taxon>
        <taxon>Fungi</taxon>
        <taxon>Dikarya</taxon>
        <taxon>Basidiomycota</taxon>
        <taxon>Pucciniomycotina</taxon>
        <taxon>Pucciniomycetes</taxon>
        <taxon>Pucciniales</taxon>
        <taxon>Pucciniaceae</taxon>
        <taxon>Puccinia</taxon>
    </lineage>
</organism>
<sequence length="56" mass="6994">MDLAPIWLRYFKVQIMNLLYYPIQITQIYIIWLWKKLKKKQLLRFLLPVTLARQDN</sequence>
<protein>
    <submittedName>
        <fullName evidence="2">Uncharacterized protein</fullName>
    </submittedName>
</protein>